<dbReference type="RefSeq" id="XP_075107117.1">
    <property type="nucleotide sequence ID" value="XM_075251016.1"/>
</dbReference>
<keyword evidence="1" id="KW-1185">Reference proteome</keyword>
<reference evidence="1" key="1">
    <citation type="journal article" date="2014" name="Nat. Commun.">
        <title>The tobacco genome sequence and its comparison with those of tomato and potato.</title>
        <authorList>
            <person name="Sierro N."/>
            <person name="Battey J.N."/>
            <person name="Ouadi S."/>
            <person name="Bakaher N."/>
            <person name="Bovet L."/>
            <person name="Willig A."/>
            <person name="Goepfert S."/>
            <person name="Peitsch M.C."/>
            <person name="Ivanov N.V."/>
        </authorList>
    </citation>
    <scope>NUCLEOTIDE SEQUENCE [LARGE SCALE GENOMIC DNA]</scope>
</reference>
<reference evidence="2" key="2">
    <citation type="submission" date="2025-08" db="UniProtKB">
        <authorList>
            <consortium name="RefSeq"/>
        </authorList>
    </citation>
    <scope>IDENTIFICATION</scope>
    <source>
        <tissue evidence="2">Leaf</tissue>
    </source>
</reference>
<evidence type="ECO:0000313" key="2">
    <source>
        <dbReference type="RefSeq" id="XP_075107117.1"/>
    </source>
</evidence>
<evidence type="ECO:0000313" key="1">
    <source>
        <dbReference type="Proteomes" id="UP000790787"/>
    </source>
</evidence>
<organism evidence="1 2">
    <name type="scientific">Nicotiana tabacum</name>
    <name type="common">Common tobacco</name>
    <dbReference type="NCBI Taxonomy" id="4097"/>
    <lineage>
        <taxon>Eukaryota</taxon>
        <taxon>Viridiplantae</taxon>
        <taxon>Streptophyta</taxon>
        <taxon>Embryophyta</taxon>
        <taxon>Tracheophyta</taxon>
        <taxon>Spermatophyta</taxon>
        <taxon>Magnoliopsida</taxon>
        <taxon>eudicotyledons</taxon>
        <taxon>Gunneridae</taxon>
        <taxon>Pentapetalae</taxon>
        <taxon>asterids</taxon>
        <taxon>lamiids</taxon>
        <taxon>Solanales</taxon>
        <taxon>Solanaceae</taxon>
        <taxon>Nicotianoideae</taxon>
        <taxon>Nicotianeae</taxon>
        <taxon>Nicotiana</taxon>
    </lineage>
</organism>
<name>A0AC58UC95_TOBAC</name>
<dbReference type="Proteomes" id="UP000790787">
    <property type="component" value="Chromosome 4"/>
</dbReference>
<sequence length="735" mass="80013">MVKTSKNVPQKEEASSSQPAADKTPVEPRPEECVPGTCLLTSNFKVDKGSLVPRMCEPVSRYLCSITKKQLAELKTDCNWDKKEVVIPAPDEDITTHVEGLGRNVVLRPLSGEEEASAPVYKSAKDNKRKRDSTYENPKSKARSTRKSKKNIIPLTLESVRHLRDEDEEEEDDGSVLVDRMKKTIGAPQEAGSMVVYNAPPRTESISEKDSGKAINRGFVIANPKSKTLSKDKRKLVYSFNNTNGNCEQEYHFNIEEATIKDIQLAFAQNKLTSRKLVDLYLHKIETLNLVLRGVIEVNPDVRKQADEADKQREIIKKKMSSLHGIPVLVKDSIATKDKLNTTAGSYALLGSEVRRDATVVERLRNDGALILGKASMSEWYHFRSFSIPDGWSATGGQGVNPYVEGGSPCGSSSGSAISIAANMVAVSLGTETDGSIIFPAKYNAVVGLKPTVGLTSRVGVIPLSPRQDTIGPICRTVSDAVYVLDSIVGFDIRDLEATRAAAKFIPAGGYKQFLNEDGLKGKRLGVVRHPSILTGHLQTLRQRGAVVLDNLEIPNIDVVLDPNQSGAEVALLAEFKLSLNNYLAELVTLPVRSLAEIIAFNQNNPKLEGSKSFGQEIFIAAEATKGIGEKERKAMAMMEKLSEDGFEKLMIENELDALVNIGSGVSTVLAIGGYPAIIVPAGYNSTNGMPFGICFGGVKGSEPKLIEIAYAFEQATMICRPPFSKSINTLIPSF</sequence>
<proteinExistence type="predicted"/>
<gene>
    <name evidence="2" type="primary">LOC107786448</name>
</gene>
<protein>
    <submittedName>
        <fullName evidence="2">Amidase At4g34880</fullName>
    </submittedName>
</protein>
<accession>A0AC58UC95</accession>